<dbReference type="PANTHER" id="PTHR34183:SF8">
    <property type="entry name" value="ENDOLYTIC PEPTIDOGLYCAN TRANSGLYCOSYLASE RLPA-RELATED"/>
    <property type="match status" value="1"/>
</dbReference>
<evidence type="ECO:0000259" key="6">
    <source>
        <dbReference type="PROSITE" id="PS51724"/>
    </source>
</evidence>
<evidence type="ECO:0000256" key="3">
    <source>
        <dbReference type="ARBA" id="ARBA00023316"/>
    </source>
</evidence>
<dbReference type="HAMAP" id="MF_02071">
    <property type="entry name" value="RlpA"/>
    <property type="match status" value="1"/>
</dbReference>
<dbReference type="InterPro" id="IPR034718">
    <property type="entry name" value="RlpA"/>
</dbReference>
<keyword evidence="3 4" id="KW-0961">Cell wall biogenesis/degradation</keyword>
<dbReference type="InterPro" id="IPR036908">
    <property type="entry name" value="RlpA-like_sf"/>
</dbReference>
<comment type="similarity">
    <text evidence="4 5">Belongs to the RlpA family.</text>
</comment>
<dbReference type="CDD" id="cd22268">
    <property type="entry name" value="DPBB_RlpA-like"/>
    <property type="match status" value="1"/>
</dbReference>
<protein>
    <recommendedName>
        <fullName evidence="4">Probable endolytic peptidoglycan transglycosylase RlpA</fullName>
        <ecNumber evidence="4">4.2.2.-</ecNumber>
    </recommendedName>
</protein>
<name>A0ABU1K989_9FLAO</name>
<dbReference type="EC" id="4.2.2.-" evidence="4"/>
<feature type="domain" description="SPOR" evidence="6">
    <location>
        <begin position="163"/>
        <end position="243"/>
    </location>
</feature>
<dbReference type="PANTHER" id="PTHR34183">
    <property type="entry name" value="ENDOLYTIC PEPTIDOGLYCAN TRANSGLYCOSYLASE RLPA"/>
    <property type="match status" value="1"/>
</dbReference>
<keyword evidence="8" id="KW-1185">Reference proteome</keyword>
<dbReference type="InterPro" id="IPR012997">
    <property type="entry name" value="RplA"/>
</dbReference>
<dbReference type="InterPro" id="IPR036680">
    <property type="entry name" value="SPOR-like_sf"/>
</dbReference>
<dbReference type="SUPFAM" id="SSF110997">
    <property type="entry name" value="Sporulation related repeat"/>
    <property type="match status" value="1"/>
</dbReference>
<dbReference type="Gene3D" id="2.40.40.10">
    <property type="entry name" value="RlpA-like domain"/>
    <property type="match status" value="1"/>
</dbReference>
<organism evidence="7 8">
    <name type="scientific">Mesonia maritima</name>
    <dbReference type="NCBI Taxonomy" id="1793873"/>
    <lineage>
        <taxon>Bacteria</taxon>
        <taxon>Pseudomonadati</taxon>
        <taxon>Bacteroidota</taxon>
        <taxon>Flavobacteriia</taxon>
        <taxon>Flavobacteriales</taxon>
        <taxon>Flavobacteriaceae</taxon>
        <taxon>Mesonia</taxon>
    </lineage>
</organism>
<gene>
    <name evidence="4" type="primary">rlpA</name>
    <name evidence="7" type="ORF">GGR31_002839</name>
</gene>
<keyword evidence="1 4" id="KW-0732">Signal</keyword>
<evidence type="ECO:0000313" key="7">
    <source>
        <dbReference type="EMBL" id="MDR6302160.1"/>
    </source>
</evidence>
<dbReference type="Pfam" id="PF03330">
    <property type="entry name" value="DPBB_1"/>
    <property type="match status" value="1"/>
</dbReference>
<feature type="chain" id="PRO_5044912308" description="Probable endolytic peptidoglycan transglycosylase RlpA" evidence="4">
    <location>
        <begin position="21"/>
        <end position="249"/>
    </location>
</feature>
<comment type="function">
    <text evidence="4">Lytic transglycosylase with a strong preference for naked glycan strands that lack stem peptides.</text>
</comment>
<proteinExistence type="inferred from homology"/>
<keyword evidence="2 4" id="KW-0456">Lyase</keyword>
<evidence type="ECO:0000256" key="4">
    <source>
        <dbReference type="HAMAP-Rule" id="MF_02071"/>
    </source>
</evidence>
<dbReference type="InterPro" id="IPR009009">
    <property type="entry name" value="RlpA-like_DPBB"/>
</dbReference>
<feature type="signal peptide" evidence="4">
    <location>
        <begin position="1"/>
        <end position="20"/>
    </location>
</feature>
<keyword evidence="7" id="KW-0449">Lipoprotein</keyword>
<dbReference type="Pfam" id="PF05036">
    <property type="entry name" value="SPOR"/>
    <property type="match status" value="1"/>
</dbReference>
<dbReference type="InterPro" id="IPR007730">
    <property type="entry name" value="SPOR-like_dom"/>
</dbReference>
<evidence type="ECO:0000256" key="5">
    <source>
        <dbReference type="RuleBase" id="RU003495"/>
    </source>
</evidence>
<dbReference type="Gene3D" id="3.30.70.1070">
    <property type="entry name" value="Sporulation related repeat"/>
    <property type="match status" value="1"/>
</dbReference>
<dbReference type="EMBL" id="JAVDQA010000011">
    <property type="protein sequence ID" value="MDR6302160.1"/>
    <property type="molecule type" value="Genomic_DNA"/>
</dbReference>
<dbReference type="SUPFAM" id="SSF50685">
    <property type="entry name" value="Barwin-like endoglucanases"/>
    <property type="match status" value="1"/>
</dbReference>
<dbReference type="PROSITE" id="PS51724">
    <property type="entry name" value="SPOR"/>
    <property type="match status" value="1"/>
</dbReference>
<dbReference type="Proteomes" id="UP001257659">
    <property type="component" value="Unassembled WGS sequence"/>
</dbReference>
<evidence type="ECO:0000313" key="8">
    <source>
        <dbReference type="Proteomes" id="UP001257659"/>
    </source>
</evidence>
<dbReference type="RefSeq" id="WP_309730491.1">
    <property type="nucleotide sequence ID" value="NZ_JAVDQA010000011.1"/>
</dbReference>
<reference evidence="7 8" key="1">
    <citation type="submission" date="2023-07" db="EMBL/GenBank/DDBJ databases">
        <title>Genomic Encyclopedia of Type Strains, Phase IV (KMG-IV): sequencing the most valuable type-strain genomes for metagenomic binning, comparative biology and taxonomic classification.</title>
        <authorList>
            <person name="Goeker M."/>
        </authorList>
    </citation>
    <scope>NUCLEOTIDE SEQUENCE [LARGE SCALE GENOMIC DNA]</scope>
    <source>
        <strain evidence="7 8">DSM 102814</strain>
    </source>
</reference>
<dbReference type="NCBIfam" id="TIGR00413">
    <property type="entry name" value="rlpA"/>
    <property type="match status" value="1"/>
</dbReference>
<sequence length="249" mass="28042" precursor="true">MKQLFSSLLIFLICCHFALAQVQTGKASYYSNKFEGRLTASGEKYSHEELTAAHRHLPFGTKIRVTNLANDTSIVVEINDRGPFVSNRIIDLSQSAAKKLDFMADGVTDVVLEVVGSPEDDLTTFNSTEALAENEKTEESTINTEGEKSVKKMHEFYEMSVNRVQPDWFGIQIGSFQEVANLIRLADNLKISYQQDITVQVKDVQGVKVYTLIIGKFETRNAAEDFKKEEVSTKYPDSFIIDFERITSS</sequence>
<comment type="caution">
    <text evidence="7">The sequence shown here is derived from an EMBL/GenBank/DDBJ whole genome shotgun (WGS) entry which is preliminary data.</text>
</comment>
<accession>A0ABU1K989</accession>
<evidence type="ECO:0000256" key="2">
    <source>
        <dbReference type="ARBA" id="ARBA00023239"/>
    </source>
</evidence>
<evidence type="ECO:0000256" key="1">
    <source>
        <dbReference type="ARBA" id="ARBA00022729"/>
    </source>
</evidence>